<feature type="compositionally biased region" description="Polar residues" evidence="6">
    <location>
        <begin position="1"/>
        <end position="14"/>
    </location>
</feature>
<keyword evidence="1 3" id="KW-0547">Nucleotide-binding</keyword>
<protein>
    <recommendedName>
        <fullName evidence="4">Kinesin-like protein</fullName>
    </recommendedName>
</protein>
<dbReference type="Proteomes" id="UP001162131">
    <property type="component" value="Unassembled WGS sequence"/>
</dbReference>
<dbReference type="PANTHER" id="PTHR47968:SF17">
    <property type="entry name" value="KINESIN-LIKE PROTEIN"/>
    <property type="match status" value="1"/>
</dbReference>
<comment type="caution">
    <text evidence="8">The sequence shown here is derived from an EMBL/GenBank/DDBJ whole genome shotgun (WGS) entry which is preliminary data.</text>
</comment>
<keyword evidence="5" id="KW-0175">Coiled coil</keyword>
<accession>A0AAU9IXY0</accession>
<dbReference type="PANTHER" id="PTHR47968">
    <property type="entry name" value="CENTROMERE PROTEIN E"/>
    <property type="match status" value="1"/>
</dbReference>
<name>A0AAU9IXY0_9CILI</name>
<dbReference type="PRINTS" id="PR00380">
    <property type="entry name" value="KINESINHEAVY"/>
</dbReference>
<evidence type="ECO:0000313" key="8">
    <source>
        <dbReference type="EMBL" id="CAG9318513.1"/>
    </source>
</evidence>
<evidence type="ECO:0000256" key="2">
    <source>
        <dbReference type="ARBA" id="ARBA00022840"/>
    </source>
</evidence>
<evidence type="ECO:0000256" key="4">
    <source>
        <dbReference type="RuleBase" id="RU000394"/>
    </source>
</evidence>
<dbReference type="EMBL" id="CAJZBQ010000020">
    <property type="protein sequence ID" value="CAG9318513.1"/>
    <property type="molecule type" value="Genomic_DNA"/>
</dbReference>
<feature type="coiled-coil region" evidence="5">
    <location>
        <begin position="487"/>
        <end position="698"/>
    </location>
</feature>
<dbReference type="GO" id="GO:0005524">
    <property type="term" value="F:ATP binding"/>
    <property type="evidence" value="ECO:0007669"/>
    <property type="project" value="UniProtKB-UniRule"/>
</dbReference>
<evidence type="ECO:0000256" key="5">
    <source>
        <dbReference type="SAM" id="Coils"/>
    </source>
</evidence>
<feature type="region of interest" description="Disordered" evidence="6">
    <location>
        <begin position="1"/>
        <end position="29"/>
    </location>
</feature>
<dbReference type="FunFam" id="3.40.850.10:FF:000082">
    <property type="entry name" value="OSM3-like kinesin"/>
    <property type="match status" value="1"/>
</dbReference>
<feature type="domain" description="Kinesin motor" evidence="7">
    <location>
        <begin position="40"/>
        <end position="365"/>
    </location>
</feature>
<dbReference type="InterPro" id="IPR027417">
    <property type="entry name" value="P-loop_NTPase"/>
</dbReference>
<dbReference type="GO" id="GO:0008017">
    <property type="term" value="F:microtubule binding"/>
    <property type="evidence" value="ECO:0007669"/>
    <property type="project" value="InterPro"/>
</dbReference>
<reference evidence="8" key="1">
    <citation type="submission" date="2021-09" db="EMBL/GenBank/DDBJ databases">
        <authorList>
            <consortium name="AG Swart"/>
            <person name="Singh M."/>
            <person name="Singh A."/>
            <person name="Seah K."/>
            <person name="Emmerich C."/>
        </authorList>
    </citation>
    <scope>NUCLEOTIDE SEQUENCE</scope>
    <source>
        <strain evidence="8">ATCC30299</strain>
    </source>
</reference>
<keyword evidence="3 4" id="KW-0505">Motor protein</keyword>
<dbReference type="CDD" id="cd01369">
    <property type="entry name" value="KISc_KHC_KIF5"/>
    <property type="match status" value="1"/>
</dbReference>
<keyword evidence="2 3" id="KW-0067">ATP-binding</keyword>
<feature type="compositionally biased region" description="Basic and acidic residues" evidence="6">
    <location>
        <begin position="17"/>
        <end position="29"/>
    </location>
</feature>
<feature type="coiled-coil region" evidence="5">
    <location>
        <begin position="370"/>
        <end position="397"/>
    </location>
</feature>
<dbReference type="Gene3D" id="3.40.850.10">
    <property type="entry name" value="Kinesin motor domain"/>
    <property type="match status" value="1"/>
</dbReference>
<comment type="similarity">
    <text evidence="3 4">Belongs to the TRAFAC class myosin-kinesin ATPase superfamily. Kinesin family.</text>
</comment>
<dbReference type="GO" id="GO:0005874">
    <property type="term" value="C:microtubule"/>
    <property type="evidence" value="ECO:0007669"/>
    <property type="project" value="UniProtKB-KW"/>
</dbReference>
<dbReference type="InterPro" id="IPR027640">
    <property type="entry name" value="Kinesin-like_fam"/>
</dbReference>
<organism evidence="8 9">
    <name type="scientific">Blepharisma stoltei</name>
    <dbReference type="NCBI Taxonomy" id="1481888"/>
    <lineage>
        <taxon>Eukaryota</taxon>
        <taxon>Sar</taxon>
        <taxon>Alveolata</taxon>
        <taxon>Ciliophora</taxon>
        <taxon>Postciliodesmatophora</taxon>
        <taxon>Heterotrichea</taxon>
        <taxon>Heterotrichida</taxon>
        <taxon>Blepharismidae</taxon>
        <taxon>Blepharisma</taxon>
    </lineage>
</organism>
<evidence type="ECO:0000259" key="7">
    <source>
        <dbReference type="PROSITE" id="PS50067"/>
    </source>
</evidence>
<evidence type="ECO:0000256" key="1">
    <source>
        <dbReference type="ARBA" id="ARBA00022741"/>
    </source>
</evidence>
<dbReference type="AlphaFoldDB" id="A0AAU9IXY0"/>
<feature type="binding site" evidence="3">
    <location>
        <begin position="123"/>
        <end position="130"/>
    </location>
    <ligand>
        <name>ATP</name>
        <dbReference type="ChEBI" id="CHEBI:30616"/>
    </ligand>
</feature>
<proteinExistence type="inferred from homology"/>
<dbReference type="PROSITE" id="PS00411">
    <property type="entry name" value="KINESIN_MOTOR_1"/>
    <property type="match status" value="1"/>
</dbReference>
<dbReference type="InterPro" id="IPR036961">
    <property type="entry name" value="Kinesin_motor_dom_sf"/>
</dbReference>
<dbReference type="InterPro" id="IPR001752">
    <property type="entry name" value="Kinesin_motor_dom"/>
</dbReference>
<dbReference type="GO" id="GO:0007018">
    <property type="term" value="P:microtubule-based movement"/>
    <property type="evidence" value="ECO:0007669"/>
    <property type="project" value="InterPro"/>
</dbReference>
<gene>
    <name evidence="8" type="ORF">BSTOLATCC_MIC20986</name>
</gene>
<sequence>MSDKSPQSTLTQRRSISRKDSELPEKDTAADEVIAESKGHINVVCRFRPFNDKEKEYGEKTSIEFNSDQKSVAVIGHDTAPLLFCFDRVFPSSTLQQEVYDAAGKPIIESVLEGFNGTILAYGQTSSGKTFTMSGPSVDDPLYQGIIPRMVKTIFQNIDEASEHLEFTVKVGYCEIYLEKIRDLLDPSKKSLKIMEDKVKGIFIEDLTEDYVYQESDMYQLMKFGTRNREVAETQMNEVSSRSHAIFMITISQSNTLDLSAKTGKLYLVDLAGSEKISKTGAEGKRLDELKKINRSLSTLGLVIFSLTDGKSTHIPYRDSKLTRILQDSLGGNSKTCLILTCSPSLYNEQETISTLRFGIRAKAIKNKPKVNKEHTVAELKILLAKAKEEIIKKDSKITLLERHIKDIGETLPNQTEDSEASNEFLKSAEYQELLQELEFERQQYSNEIEKSSKYKQELNSQTIKNQNLVKENDILNGKLMALVMAKQSIEDKLRDYEDTIQQLRAKNEMLENQILSFTNCNMQLEEKLTEKEAEIKKLASELLSVKEKDEIIADLNRRLKSQEEQLRVKLLTESNGRKMKSESVLISQKENLAAEIEEKNETIYKLNTEIEDLKRILEKTKKDHEQAEFFVKSKINTLERNLELLTLMYSNMNTQKAMAKMENEITEKKVKRKTERIEQLEKQLTKISEQAHGYKYKNNVLSKELNEMKDDLPNRAHNKIKKMIKGGNTRVLGIISPYAFQNDVIKNS</sequence>
<dbReference type="SUPFAM" id="SSF52540">
    <property type="entry name" value="P-loop containing nucleoside triphosphate hydrolases"/>
    <property type="match status" value="1"/>
</dbReference>
<keyword evidence="9" id="KW-1185">Reference proteome</keyword>
<keyword evidence="4" id="KW-0493">Microtubule</keyword>
<dbReference type="Pfam" id="PF00225">
    <property type="entry name" value="Kinesin"/>
    <property type="match status" value="1"/>
</dbReference>
<evidence type="ECO:0000256" key="6">
    <source>
        <dbReference type="SAM" id="MobiDB-lite"/>
    </source>
</evidence>
<evidence type="ECO:0000313" key="9">
    <source>
        <dbReference type="Proteomes" id="UP001162131"/>
    </source>
</evidence>
<feature type="coiled-coil region" evidence="5">
    <location>
        <begin position="428"/>
        <end position="462"/>
    </location>
</feature>
<dbReference type="SMART" id="SM00129">
    <property type="entry name" value="KISc"/>
    <property type="match status" value="1"/>
</dbReference>
<evidence type="ECO:0000256" key="3">
    <source>
        <dbReference type="PROSITE-ProRule" id="PRU00283"/>
    </source>
</evidence>
<dbReference type="InterPro" id="IPR019821">
    <property type="entry name" value="Kinesin_motor_CS"/>
</dbReference>
<dbReference type="PROSITE" id="PS50067">
    <property type="entry name" value="KINESIN_MOTOR_2"/>
    <property type="match status" value="1"/>
</dbReference>
<dbReference type="GO" id="GO:0003777">
    <property type="term" value="F:microtubule motor activity"/>
    <property type="evidence" value="ECO:0007669"/>
    <property type="project" value="InterPro"/>
</dbReference>